<sequence>MRLKVLFALLTAAGVVWAAWPTDADAQTRRRGATRVVEDYPGARPRVVRSRTRVTVRRERSFLDPGTTVQPRSYGYTDYALPINSGPDSAYDPSGSRRSPLPNNFDLPYYTRY</sequence>
<feature type="signal peptide" evidence="2">
    <location>
        <begin position="1"/>
        <end position="18"/>
    </location>
</feature>
<keyword evidence="4" id="KW-1185">Reference proteome</keyword>
<dbReference type="KEGG" id="vgo:GJW-30_1_01242"/>
<name>A0A0S3PRZ4_9BRAD</name>
<organism evidence="3 4">
    <name type="scientific">Variibacter gotjawalensis</name>
    <dbReference type="NCBI Taxonomy" id="1333996"/>
    <lineage>
        <taxon>Bacteria</taxon>
        <taxon>Pseudomonadati</taxon>
        <taxon>Pseudomonadota</taxon>
        <taxon>Alphaproteobacteria</taxon>
        <taxon>Hyphomicrobiales</taxon>
        <taxon>Nitrobacteraceae</taxon>
        <taxon>Variibacter</taxon>
    </lineage>
</organism>
<evidence type="ECO:0000313" key="4">
    <source>
        <dbReference type="Proteomes" id="UP000236884"/>
    </source>
</evidence>
<dbReference type="RefSeq" id="WP_096353053.1">
    <property type="nucleotide sequence ID" value="NZ_AP014946.1"/>
</dbReference>
<dbReference type="EMBL" id="AP014946">
    <property type="protein sequence ID" value="BAT58715.1"/>
    <property type="molecule type" value="Genomic_DNA"/>
</dbReference>
<proteinExistence type="predicted"/>
<evidence type="ECO:0000256" key="1">
    <source>
        <dbReference type="SAM" id="MobiDB-lite"/>
    </source>
</evidence>
<feature type="chain" id="PRO_5006615675" evidence="2">
    <location>
        <begin position="19"/>
        <end position="113"/>
    </location>
</feature>
<feature type="region of interest" description="Disordered" evidence="1">
    <location>
        <begin position="85"/>
        <end position="113"/>
    </location>
</feature>
<dbReference type="Proteomes" id="UP000236884">
    <property type="component" value="Chromosome"/>
</dbReference>
<dbReference type="OrthoDB" id="8138536at2"/>
<accession>A0A0S3PRZ4</accession>
<evidence type="ECO:0000256" key="2">
    <source>
        <dbReference type="SAM" id="SignalP"/>
    </source>
</evidence>
<protein>
    <submittedName>
        <fullName evidence="3">Uncharacterized protein</fullName>
    </submittedName>
</protein>
<dbReference type="AlphaFoldDB" id="A0A0S3PRZ4"/>
<gene>
    <name evidence="3" type="ORF">GJW-30_1_01242</name>
</gene>
<reference evidence="3 4" key="1">
    <citation type="submission" date="2015-08" db="EMBL/GenBank/DDBJ databases">
        <title>Investigation of the bacterial diversity of lava forest soil.</title>
        <authorList>
            <person name="Lee J.S."/>
        </authorList>
    </citation>
    <scope>NUCLEOTIDE SEQUENCE [LARGE SCALE GENOMIC DNA]</scope>
    <source>
        <strain evidence="3 4">GJW-30</strain>
    </source>
</reference>
<evidence type="ECO:0000313" key="3">
    <source>
        <dbReference type="EMBL" id="BAT58715.1"/>
    </source>
</evidence>
<keyword evidence="2" id="KW-0732">Signal</keyword>